<name>F4A0K8_MAHA5</name>
<dbReference type="InterPro" id="IPR011642">
    <property type="entry name" value="Gate_dom"/>
</dbReference>
<feature type="domain" description="FeoB cytosolic helical" evidence="4">
    <location>
        <begin position="12"/>
        <end position="100"/>
    </location>
</feature>
<proteinExistence type="predicted"/>
<dbReference type="Gene3D" id="1.10.287.1770">
    <property type="match status" value="1"/>
</dbReference>
<feature type="transmembrane region" description="Helical" evidence="1">
    <location>
        <begin position="352"/>
        <end position="383"/>
    </location>
</feature>
<dbReference type="AlphaFoldDB" id="F4A0K8"/>
<dbReference type="Pfam" id="PF07670">
    <property type="entry name" value="Gate"/>
    <property type="match status" value="2"/>
</dbReference>
<keyword evidence="1" id="KW-0812">Transmembrane</keyword>
<dbReference type="eggNOG" id="COG0370">
    <property type="taxonomic scope" value="Bacteria"/>
</dbReference>
<feature type="domain" description="Nucleoside transporter/FeoB GTPase Gate" evidence="3">
    <location>
        <begin position="198"/>
        <end position="290"/>
    </location>
</feature>
<feature type="transmembrane region" description="Helical" evidence="1">
    <location>
        <begin position="268"/>
        <end position="291"/>
    </location>
</feature>
<dbReference type="EMBL" id="CP002360">
    <property type="protein sequence ID" value="AEE95887.1"/>
    <property type="molecule type" value="Genomic_DNA"/>
</dbReference>
<feature type="transmembrane region" description="Helical" evidence="1">
    <location>
        <begin position="461"/>
        <end position="484"/>
    </location>
</feature>
<gene>
    <name evidence="5" type="ordered locus">Mahau_0684</name>
</gene>
<dbReference type="PANTHER" id="PTHR43185">
    <property type="entry name" value="FERROUS IRON TRANSPORT PROTEIN B"/>
    <property type="match status" value="1"/>
</dbReference>
<dbReference type="PANTHER" id="PTHR43185:SF1">
    <property type="entry name" value="FE(2+) TRANSPORTER FEOB"/>
    <property type="match status" value="1"/>
</dbReference>
<feature type="transmembrane region" description="Helical" evidence="1">
    <location>
        <begin position="428"/>
        <end position="449"/>
    </location>
</feature>
<dbReference type="HOGENOM" id="CLU_013350_6_0_9"/>
<dbReference type="RefSeq" id="WP_013780318.1">
    <property type="nucleotide sequence ID" value="NC_015520.1"/>
</dbReference>
<feature type="transmembrane region" description="Helical" evidence="1">
    <location>
        <begin position="297"/>
        <end position="316"/>
    </location>
</feature>
<dbReference type="Pfam" id="PF07664">
    <property type="entry name" value="FeoB_C"/>
    <property type="match status" value="1"/>
</dbReference>
<evidence type="ECO:0000256" key="1">
    <source>
        <dbReference type="SAM" id="Phobius"/>
    </source>
</evidence>
<reference evidence="5 6" key="2">
    <citation type="journal article" date="2011" name="Stand. Genomic Sci.">
        <title>Complete genome sequence of Mahella australiensis type strain (50-1 BON).</title>
        <authorList>
            <person name="Sikorski J."/>
            <person name="Teshima H."/>
            <person name="Nolan M."/>
            <person name="Lucas S."/>
            <person name="Hammon N."/>
            <person name="Deshpande S."/>
            <person name="Cheng J.F."/>
            <person name="Pitluck S."/>
            <person name="Liolios K."/>
            <person name="Pagani I."/>
            <person name="Ivanova N."/>
            <person name="Huntemann M."/>
            <person name="Mavromatis K."/>
            <person name="Ovchinikova G."/>
            <person name="Pati A."/>
            <person name="Tapia R."/>
            <person name="Han C."/>
            <person name="Goodwin L."/>
            <person name="Chen A."/>
            <person name="Palaniappan K."/>
            <person name="Land M."/>
            <person name="Hauser L."/>
            <person name="Ngatchou-Djao O.D."/>
            <person name="Rohde M."/>
            <person name="Pukall R."/>
            <person name="Spring S."/>
            <person name="Abt B."/>
            <person name="Goker M."/>
            <person name="Detter J.C."/>
            <person name="Woyke T."/>
            <person name="Bristow J."/>
            <person name="Markowitz V."/>
            <person name="Hugenholtz P."/>
            <person name="Eisen J.A."/>
            <person name="Kyrpides N.C."/>
            <person name="Klenk H.P."/>
            <person name="Lapidus A."/>
        </authorList>
    </citation>
    <scope>NUCLEOTIDE SEQUENCE [LARGE SCALE GENOMIC DNA]</scope>
    <source>
        <strain evidence="6">DSM 15567 / CIP 107919 / 50-1 BON</strain>
    </source>
</reference>
<evidence type="ECO:0000313" key="5">
    <source>
        <dbReference type="EMBL" id="AEE95887.1"/>
    </source>
</evidence>
<dbReference type="InterPro" id="IPR050860">
    <property type="entry name" value="FeoB_GTPase"/>
</dbReference>
<keyword evidence="1" id="KW-1133">Transmembrane helix</keyword>
<protein>
    <submittedName>
        <fullName evidence="5">Ferrous iron transport B domain-containing protein</fullName>
    </submittedName>
</protein>
<accession>F4A0K8</accession>
<dbReference type="InterPro" id="IPR011640">
    <property type="entry name" value="Fe2_transport_prot_B_C"/>
</dbReference>
<feature type="transmembrane region" description="Helical" evidence="1">
    <location>
        <begin position="124"/>
        <end position="148"/>
    </location>
</feature>
<evidence type="ECO:0000259" key="2">
    <source>
        <dbReference type="Pfam" id="PF07664"/>
    </source>
</evidence>
<evidence type="ECO:0000259" key="4">
    <source>
        <dbReference type="Pfam" id="PF17910"/>
    </source>
</evidence>
<dbReference type="Pfam" id="PF17910">
    <property type="entry name" value="FeoB_Cyto"/>
    <property type="match status" value="1"/>
</dbReference>
<organism evidence="5 6">
    <name type="scientific">Mahella australiensis (strain DSM 15567 / CIP 107919 / 50-1 BON)</name>
    <dbReference type="NCBI Taxonomy" id="697281"/>
    <lineage>
        <taxon>Bacteria</taxon>
        <taxon>Bacillati</taxon>
        <taxon>Bacillota</taxon>
        <taxon>Clostridia</taxon>
        <taxon>Thermoanaerobacterales</taxon>
        <taxon>Thermoanaerobacterales Family IV. Incertae Sedis</taxon>
        <taxon>Mahella</taxon>
    </lineage>
</organism>
<reference evidence="6" key="1">
    <citation type="submission" date="2010-11" db="EMBL/GenBank/DDBJ databases">
        <title>The complete genome of Mahella australiensis DSM 15567.</title>
        <authorList>
            <consortium name="US DOE Joint Genome Institute (JGI-PGF)"/>
            <person name="Lucas S."/>
            <person name="Copeland A."/>
            <person name="Lapidus A."/>
            <person name="Bruce D."/>
            <person name="Goodwin L."/>
            <person name="Pitluck S."/>
            <person name="Kyrpides N."/>
            <person name="Mavromatis K."/>
            <person name="Pagani I."/>
            <person name="Ivanova N."/>
            <person name="Teshima H."/>
            <person name="Brettin T."/>
            <person name="Detter J.C."/>
            <person name="Han C."/>
            <person name="Tapia R."/>
            <person name="Land M."/>
            <person name="Hauser L."/>
            <person name="Markowitz V."/>
            <person name="Cheng J.-F."/>
            <person name="Hugenholtz P."/>
            <person name="Woyke T."/>
            <person name="Wu D."/>
            <person name="Spring S."/>
            <person name="Pukall R."/>
            <person name="Steenblock K."/>
            <person name="Schneider S."/>
            <person name="Klenk H.-P."/>
            <person name="Eisen J.A."/>
        </authorList>
    </citation>
    <scope>NUCLEOTIDE SEQUENCE [LARGE SCALE GENOMIC DNA]</scope>
    <source>
        <strain evidence="6">DSM 15567 / CIP 107919 / 50-1 BON</strain>
    </source>
</reference>
<feature type="domain" description="Ferrous iron transport protein B C-terminal" evidence="2">
    <location>
        <begin position="298"/>
        <end position="348"/>
    </location>
</feature>
<dbReference type="KEGG" id="mas:Mahau_0684"/>
<dbReference type="InterPro" id="IPR041069">
    <property type="entry name" value="FeoB_Cyto"/>
</dbReference>
<dbReference type="GO" id="GO:0005886">
    <property type="term" value="C:plasma membrane"/>
    <property type="evidence" value="ECO:0007669"/>
    <property type="project" value="TreeGrafter"/>
</dbReference>
<evidence type="ECO:0000313" key="6">
    <source>
        <dbReference type="Proteomes" id="UP000008457"/>
    </source>
</evidence>
<dbReference type="Proteomes" id="UP000008457">
    <property type="component" value="Chromosome"/>
</dbReference>
<feature type="domain" description="Nucleoside transporter/FeoB GTPase Gate" evidence="3">
    <location>
        <begin position="353"/>
        <end position="455"/>
    </location>
</feature>
<dbReference type="OrthoDB" id="9809127at2"/>
<sequence>MSSVLQPEVVKYDETIEKAIEDIIDSLKGEYNISKRSIAVLLLQGDDEIKHMVSRREGDGWQRISDIISEAQKAYNEPLSYIMAMERQKLAWAITDDIVKEDKATDKSINERLSRLTMSPITGIPILLIVLYFGLYQFVGVFGAGVVVDFIEGTIFEQYINPWINGLLIQYVPWPALRDLIGMDYGIVTLGLRYAVAIILPIVGTFFFMFSIIEDSGYLPRIAMLLDRVFKKIGLNGRAVIPMTLGFGCDTMATLVTRTLETTRERVIATLLLALAIPCSAQLGVVLGLLSGHTAALVTWVVVVIGVLLLIGYLAAKVIPGERPAFFMEVPPLRWPSLSNVWMKTYTRMQWYFIEVMPLFILASVIIWLGNLTGLFGLIISWLEPLMHALGLPSEAAEAFLFGFFRRDYGAGGLYDLQKAGLLNGRQLAVAASTLTLFVPCIAQFSIMWKERGAKTTLGMVAFIFPFAFAVGYVLNKILILLGVS</sequence>
<evidence type="ECO:0000259" key="3">
    <source>
        <dbReference type="Pfam" id="PF07670"/>
    </source>
</evidence>
<feature type="transmembrane region" description="Helical" evidence="1">
    <location>
        <begin position="233"/>
        <end position="256"/>
    </location>
</feature>
<dbReference type="GO" id="GO:0015093">
    <property type="term" value="F:ferrous iron transmembrane transporter activity"/>
    <property type="evidence" value="ECO:0007669"/>
    <property type="project" value="InterPro"/>
</dbReference>
<feature type="transmembrane region" description="Helical" evidence="1">
    <location>
        <begin position="192"/>
        <end position="213"/>
    </location>
</feature>
<dbReference type="STRING" id="697281.Mahau_0684"/>
<keyword evidence="1" id="KW-0472">Membrane</keyword>
<keyword evidence="6" id="KW-1185">Reference proteome</keyword>